<dbReference type="AlphaFoldDB" id="A0A8T0RY03"/>
<comment type="caution">
    <text evidence="2">The sequence shown here is derived from an EMBL/GenBank/DDBJ whole genome shotgun (WGS) entry which is preliminary data.</text>
</comment>
<feature type="compositionally biased region" description="Low complexity" evidence="1">
    <location>
        <begin position="66"/>
        <end position="76"/>
    </location>
</feature>
<proteinExistence type="predicted"/>
<organism evidence="2 3">
    <name type="scientific">Panicum virgatum</name>
    <name type="common">Blackwell switchgrass</name>
    <dbReference type="NCBI Taxonomy" id="38727"/>
    <lineage>
        <taxon>Eukaryota</taxon>
        <taxon>Viridiplantae</taxon>
        <taxon>Streptophyta</taxon>
        <taxon>Embryophyta</taxon>
        <taxon>Tracheophyta</taxon>
        <taxon>Spermatophyta</taxon>
        <taxon>Magnoliopsida</taxon>
        <taxon>Liliopsida</taxon>
        <taxon>Poales</taxon>
        <taxon>Poaceae</taxon>
        <taxon>PACMAD clade</taxon>
        <taxon>Panicoideae</taxon>
        <taxon>Panicodae</taxon>
        <taxon>Paniceae</taxon>
        <taxon>Panicinae</taxon>
        <taxon>Panicum</taxon>
        <taxon>Panicum sect. Hiantes</taxon>
    </lineage>
</organism>
<accession>A0A8T0RY03</accession>
<sequence length="158" mass="16894">MTILPLIPKSRSSPVTRSSASPTAPNLSAPPPPRNPAPRRRPPVRRPPPPAADLRPPHAPGRSRRGAGASGHPRGAQGLLGHPCARPQGLRGHPSGAGQGPARPPKPQAKAQEAERAKFIVEKVEKDKRSAIIRAQLNMYHCISFHPESEITLFVTCT</sequence>
<evidence type="ECO:0000313" key="2">
    <source>
        <dbReference type="EMBL" id="KAG2589393.1"/>
    </source>
</evidence>
<evidence type="ECO:0000313" key="3">
    <source>
        <dbReference type="Proteomes" id="UP000823388"/>
    </source>
</evidence>
<gene>
    <name evidence="2" type="ORF">PVAP13_5NG237200</name>
</gene>
<reference evidence="2" key="1">
    <citation type="submission" date="2020-05" db="EMBL/GenBank/DDBJ databases">
        <title>WGS assembly of Panicum virgatum.</title>
        <authorList>
            <person name="Lovell J.T."/>
            <person name="Jenkins J."/>
            <person name="Shu S."/>
            <person name="Juenger T.E."/>
            <person name="Schmutz J."/>
        </authorList>
    </citation>
    <scope>NUCLEOTIDE SEQUENCE</scope>
    <source>
        <strain evidence="2">AP13</strain>
    </source>
</reference>
<protein>
    <submittedName>
        <fullName evidence="2">Uncharacterized protein</fullName>
    </submittedName>
</protein>
<dbReference type="Proteomes" id="UP000823388">
    <property type="component" value="Chromosome 5N"/>
</dbReference>
<evidence type="ECO:0000256" key="1">
    <source>
        <dbReference type="SAM" id="MobiDB-lite"/>
    </source>
</evidence>
<feature type="compositionally biased region" description="Low complexity" evidence="1">
    <location>
        <begin position="10"/>
        <end position="27"/>
    </location>
</feature>
<dbReference type="EMBL" id="CM029046">
    <property type="protein sequence ID" value="KAG2589393.1"/>
    <property type="molecule type" value="Genomic_DNA"/>
</dbReference>
<name>A0A8T0RY03_PANVG</name>
<keyword evidence="3" id="KW-1185">Reference proteome</keyword>
<feature type="region of interest" description="Disordered" evidence="1">
    <location>
        <begin position="1"/>
        <end position="115"/>
    </location>
</feature>